<dbReference type="AlphaFoldDB" id="U4L339"/>
<sequence>MSIDSLEASRLHQYQRILVRFC</sequence>
<evidence type="ECO:0000313" key="1">
    <source>
        <dbReference type="EMBL" id="CCX10882.1"/>
    </source>
</evidence>
<dbReference type="Proteomes" id="UP000018144">
    <property type="component" value="Unassembled WGS sequence"/>
</dbReference>
<keyword evidence="2" id="KW-1185">Reference proteome</keyword>
<organism evidence="1 2">
    <name type="scientific">Pyronema omphalodes (strain CBS 100304)</name>
    <name type="common">Pyronema confluens</name>
    <dbReference type="NCBI Taxonomy" id="1076935"/>
    <lineage>
        <taxon>Eukaryota</taxon>
        <taxon>Fungi</taxon>
        <taxon>Dikarya</taxon>
        <taxon>Ascomycota</taxon>
        <taxon>Pezizomycotina</taxon>
        <taxon>Pezizomycetes</taxon>
        <taxon>Pezizales</taxon>
        <taxon>Pyronemataceae</taxon>
        <taxon>Pyronema</taxon>
    </lineage>
</organism>
<evidence type="ECO:0000313" key="2">
    <source>
        <dbReference type="Proteomes" id="UP000018144"/>
    </source>
</evidence>
<accession>U4L339</accession>
<gene>
    <name evidence="1" type="ORF">PCON_10476</name>
</gene>
<name>U4L339_PYROM</name>
<protein>
    <submittedName>
        <fullName evidence="1">Uncharacterized protein</fullName>
    </submittedName>
</protein>
<dbReference type="EMBL" id="HF935572">
    <property type="protein sequence ID" value="CCX10882.1"/>
    <property type="molecule type" value="Genomic_DNA"/>
</dbReference>
<proteinExistence type="predicted"/>
<reference evidence="1 2" key="1">
    <citation type="journal article" date="2013" name="PLoS Genet.">
        <title>The genome and development-dependent transcriptomes of Pyronema confluens: a window into fungal evolution.</title>
        <authorList>
            <person name="Traeger S."/>
            <person name="Altegoer F."/>
            <person name="Freitag M."/>
            <person name="Gabaldon T."/>
            <person name="Kempken F."/>
            <person name="Kumar A."/>
            <person name="Marcet-Houben M."/>
            <person name="Poggeler S."/>
            <person name="Stajich J.E."/>
            <person name="Nowrousian M."/>
        </authorList>
    </citation>
    <scope>NUCLEOTIDE SEQUENCE [LARGE SCALE GENOMIC DNA]</scope>
    <source>
        <strain evidence="2">CBS 100304</strain>
        <tissue evidence="1">Vegetative mycelium</tissue>
    </source>
</reference>